<dbReference type="InterPro" id="IPR045180">
    <property type="entry name" value="La_dom_prot"/>
</dbReference>
<dbReference type="InterPro" id="IPR058699">
    <property type="entry name" value="RRM_LARP4/4B"/>
</dbReference>
<organism evidence="6">
    <name type="scientific">Eutreptiella gymnastica</name>
    <dbReference type="NCBI Taxonomy" id="73025"/>
    <lineage>
        <taxon>Eukaryota</taxon>
        <taxon>Discoba</taxon>
        <taxon>Euglenozoa</taxon>
        <taxon>Euglenida</taxon>
        <taxon>Spirocuta</taxon>
        <taxon>Euglenophyceae</taxon>
        <taxon>Eutreptiales</taxon>
        <taxon>Eutreptiaceae</taxon>
        <taxon>Eutreptiella</taxon>
    </lineage>
</organism>
<dbReference type="Gene3D" id="1.10.10.10">
    <property type="entry name" value="Winged helix-like DNA-binding domain superfamily/Winged helix DNA-binding domain"/>
    <property type="match status" value="1"/>
</dbReference>
<feature type="compositionally biased region" description="Gly residues" evidence="4">
    <location>
        <begin position="222"/>
        <end position="247"/>
    </location>
</feature>
<sequence length="473" mass="50589">MYVPLEVVAGFKMLRNLTTEVEVIKNALRGSTKVQLTEGPGGECLIRPTLNTASRVTIILRDIPKDVPEAEIRQLFSEEKVSHVRPDIGDTWFVTFATEDDCKAAYAKCQDKTFRDEPVKARIKSENLLKNFLPVQSPVEPQPASVFVPPAHPAAYAFGPPPVPMPYPYMMTGPVYRPAMCAPNDPFGMGHMQNPGYQPMGFVQPAPVAPEMANRPQPTAKGGKGGVGGKGYGYNGKGKGTVPPGGKGHGKDGGEHQLGPGRTAPKRGSQNAKGVTPPKLNQSDFPPLPSSSPQAANGYEGEFKRYQKEEIISILSTLANNSEGCKAPDLPENCACRAPEPIHELELCRNSTPEPAGQAASRPKTFAEAAISADDIKKPEKTRRGSSKKGTNPYAEERAQERDRNSFKGRGGGNRGSHRGSHHDRHKHDSKEETSKDDAPKGDAVSNGVGAAEPAKETSAPASESTAATDTAA</sequence>
<evidence type="ECO:0000256" key="4">
    <source>
        <dbReference type="SAM" id="MobiDB-lite"/>
    </source>
</evidence>
<dbReference type="PANTHER" id="PTHR22792:SF131">
    <property type="entry name" value="LA-RELATED PROTEIN LARP4B"/>
    <property type="match status" value="1"/>
</dbReference>
<name>A0A7S4LGJ5_9EUGL</name>
<accession>A0A7S4LGJ5</accession>
<dbReference type="PANTHER" id="PTHR22792">
    <property type="entry name" value="LUPUS LA PROTEIN-RELATED"/>
    <property type="match status" value="1"/>
</dbReference>
<feature type="compositionally biased region" description="Basic and acidic residues" evidence="4">
    <location>
        <begin position="427"/>
        <end position="441"/>
    </location>
</feature>
<evidence type="ECO:0000256" key="2">
    <source>
        <dbReference type="ARBA" id="ARBA00022884"/>
    </source>
</evidence>
<dbReference type="AlphaFoldDB" id="A0A7S4LGJ5"/>
<feature type="compositionally biased region" description="Polar residues" evidence="4">
    <location>
        <begin position="268"/>
        <end position="284"/>
    </location>
</feature>
<keyword evidence="1" id="KW-0597">Phosphoprotein</keyword>
<evidence type="ECO:0000313" key="6">
    <source>
        <dbReference type="EMBL" id="CAE0827944.1"/>
    </source>
</evidence>
<evidence type="ECO:0000256" key="1">
    <source>
        <dbReference type="ARBA" id="ARBA00022553"/>
    </source>
</evidence>
<dbReference type="GO" id="GO:0005829">
    <property type="term" value="C:cytosol"/>
    <property type="evidence" value="ECO:0007669"/>
    <property type="project" value="TreeGrafter"/>
</dbReference>
<dbReference type="GO" id="GO:0010494">
    <property type="term" value="C:cytoplasmic stress granule"/>
    <property type="evidence" value="ECO:0007669"/>
    <property type="project" value="TreeGrafter"/>
</dbReference>
<dbReference type="InterPro" id="IPR006630">
    <property type="entry name" value="La_HTH"/>
</dbReference>
<evidence type="ECO:0000256" key="3">
    <source>
        <dbReference type="PROSITE-ProRule" id="PRU00332"/>
    </source>
</evidence>
<feature type="compositionally biased region" description="Basic residues" evidence="4">
    <location>
        <begin position="416"/>
        <end position="426"/>
    </location>
</feature>
<dbReference type="GO" id="GO:0045727">
    <property type="term" value="P:positive regulation of translation"/>
    <property type="evidence" value="ECO:0007669"/>
    <property type="project" value="TreeGrafter"/>
</dbReference>
<feature type="compositionally biased region" description="Basic and acidic residues" evidence="4">
    <location>
        <begin position="374"/>
        <end position="383"/>
    </location>
</feature>
<reference evidence="6" key="1">
    <citation type="submission" date="2021-01" db="EMBL/GenBank/DDBJ databases">
        <authorList>
            <person name="Corre E."/>
            <person name="Pelletier E."/>
            <person name="Niang G."/>
            <person name="Scheremetjew M."/>
            <person name="Finn R."/>
            <person name="Kale V."/>
            <person name="Holt S."/>
            <person name="Cochrane G."/>
            <person name="Meng A."/>
            <person name="Brown T."/>
            <person name="Cohen L."/>
        </authorList>
    </citation>
    <scope>NUCLEOTIDE SEQUENCE</scope>
    <source>
        <strain evidence="6">CCMP1594</strain>
    </source>
</reference>
<dbReference type="GO" id="GO:0003730">
    <property type="term" value="F:mRNA 3'-UTR binding"/>
    <property type="evidence" value="ECO:0007669"/>
    <property type="project" value="TreeGrafter"/>
</dbReference>
<keyword evidence="2 3" id="KW-0694">RNA-binding</keyword>
<feature type="region of interest" description="Disordered" evidence="4">
    <location>
        <begin position="347"/>
        <end position="473"/>
    </location>
</feature>
<dbReference type="InterPro" id="IPR036388">
    <property type="entry name" value="WH-like_DNA-bd_sf"/>
</dbReference>
<gene>
    <name evidence="6" type="ORF">EGYM00163_LOCUS39206</name>
</gene>
<dbReference type="InterPro" id="IPR012677">
    <property type="entry name" value="Nucleotide-bd_a/b_plait_sf"/>
</dbReference>
<dbReference type="SUPFAM" id="SSF54928">
    <property type="entry name" value="RNA-binding domain, RBD"/>
    <property type="match status" value="1"/>
</dbReference>
<dbReference type="InterPro" id="IPR000504">
    <property type="entry name" value="RRM_dom"/>
</dbReference>
<dbReference type="PROSITE" id="PS50961">
    <property type="entry name" value="HTH_LA"/>
    <property type="match status" value="1"/>
</dbReference>
<feature type="compositionally biased region" description="Low complexity" evidence="4">
    <location>
        <begin position="451"/>
        <end position="473"/>
    </location>
</feature>
<evidence type="ECO:0000259" key="5">
    <source>
        <dbReference type="PROSITE" id="PS50961"/>
    </source>
</evidence>
<protein>
    <recommendedName>
        <fullName evidence="5">HTH La-type RNA-binding domain-containing protein</fullName>
    </recommendedName>
</protein>
<dbReference type="SUPFAM" id="SSF46785">
    <property type="entry name" value="Winged helix' DNA-binding domain"/>
    <property type="match status" value="1"/>
</dbReference>
<dbReference type="SMART" id="SM00360">
    <property type="entry name" value="RRM"/>
    <property type="match status" value="1"/>
</dbReference>
<proteinExistence type="predicted"/>
<dbReference type="Gene3D" id="3.30.70.330">
    <property type="match status" value="1"/>
</dbReference>
<dbReference type="EMBL" id="HBJA01113597">
    <property type="protein sequence ID" value="CAE0827944.1"/>
    <property type="molecule type" value="Transcribed_RNA"/>
</dbReference>
<feature type="region of interest" description="Disordered" evidence="4">
    <location>
        <begin position="208"/>
        <end position="302"/>
    </location>
</feature>
<feature type="domain" description="HTH La-type RNA-binding" evidence="5">
    <location>
        <begin position="1"/>
        <end position="54"/>
    </location>
</feature>
<feature type="compositionally biased region" description="Basic and acidic residues" evidence="4">
    <location>
        <begin position="395"/>
        <end position="406"/>
    </location>
</feature>
<dbReference type="InterPro" id="IPR036390">
    <property type="entry name" value="WH_DNA-bd_sf"/>
</dbReference>
<dbReference type="Pfam" id="PF26088">
    <property type="entry name" value="RRM_LARP4"/>
    <property type="match status" value="1"/>
</dbReference>
<dbReference type="InterPro" id="IPR035979">
    <property type="entry name" value="RBD_domain_sf"/>
</dbReference>